<proteinExistence type="predicted"/>
<keyword evidence="1" id="KW-1133">Transmembrane helix</keyword>
<evidence type="ECO:0000256" key="1">
    <source>
        <dbReference type="SAM" id="Phobius"/>
    </source>
</evidence>
<dbReference type="EMBL" id="JBHMDG010000012">
    <property type="protein sequence ID" value="MFB9313769.1"/>
    <property type="molecule type" value="Genomic_DNA"/>
</dbReference>
<organism evidence="2 3">
    <name type="scientific">Nocardioides plantarum</name>
    <dbReference type="NCBI Taxonomy" id="29299"/>
    <lineage>
        <taxon>Bacteria</taxon>
        <taxon>Bacillati</taxon>
        <taxon>Actinomycetota</taxon>
        <taxon>Actinomycetes</taxon>
        <taxon>Propionibacteriales</taxon>
        <taxon>Nocardioidaceae</taxon>
        <taxon>Nocardioides</taxon>
    </lineage>
</organism>
<dbReference type="InterPro" id="IPR034804">
    <property type="entry name" value="SQR/QFR_C/D"/>
</dbReference>
<keyword evidence="3" id="KW-1185">Reference proteome</keyword>
<keyword evidence="1" id="KW-0812">Transmembrane</keyword>
<feature type="transmembrane region" description="Helical" evidence="1">
    <location>
        <begin position="170"/>
        <end position="188"/>
    </location>
</feature>
<dbReference type="NCBIfam" id="TIGR02046">
    <property type="entry name" value="sdhC_b558_fam"/>
    <property type="match status" value="1"/>
</dbReference>
<dbReference type="CDD" id="cd03498">
    <property type="entry name" value="SQR_TypeB_2_TM"/>
    <property type="match status" value="1"/>
</dbReference>
<feature type="transmembrane region" description="Helical" evidence="1">
    <location>
        <begin position="74"/>
        <end position="97"/>
    </location>
</feature>
<dbReference type="RefSeq" id="WP_140007642.1">
    <property type="nucleotide sequence ID" value="NZ_JBHMDG010000012.1"/>
</dbReference>
<feature type="transmembrane region" description="Helical" evidence="1">
    <location>
        <begin position="20"/>
        <end position="42"/>
    </location>
</feature>
<evidence type="ECO:0000313" key="3">
    <source>
        <dbReference type="Proteomes" id="UP001589750"/>
    </source>
</evidence>
<accession>A0ABV5KAK7</accession>
<name>A0ABV5KAK7_9ACTN</name>
<protein>
    <submittedName>
        <fullName evidence="2">Succinate dehydrogenase cytochrome b subunit</fullName>
    </submittedName>
</protein>
<keyword evidence="1" id="KW-0472">Membrane</keyword>
<comment type="caution">
    <text evidence="2">The sequence shown here is derived from an EMBL/GenBank/DDBJ whole genome shotgun (WGS) entry which is preliminary data.</text>
</comment>
<dbReference type="InterPro" id="IPR011138">
    <property type="entry name" value="Cytochrome_b-558"/>
</dbReference>
<dbReference type="Gene3D" id="1.20.1300.10">
    <property type="entry name" value="Fumarate reductase/succinate dehydrogenase, transmembrane subunit"/>
    <property type="match status" value="1"/>
</dbReference>
<feature type="transmembrane region" description="Helical" evidence="1">
    <location>
        <begin position="216"/>
        <end position="238"/>
    </location>
</feature>
<gene>
    <name evidence="2" type="ORF">ACFFRI_12010</name>
</gene>
<dbReference type="SUPFAM" id="SSF81343">
    <property type="entry name" value="Fumarate reductase respiratory complex transmembrane subunits"/>
    <property type="match status" value="1"/>
</dbReference>
<evidence type="ECO:0000313" key="2">
    <source>
        <dbReference type="EMBL" id="MFB9313769.1"/>
    </source>
</evidence>
<sequence>MATTTRPALVTGSRSTRSTVALKIAMAASGLVFVAFVLVHMYGNLKAFSGQESFNGYAEHLREFGEPILPHEGFLWISRAGLLLALVVHVTSAVILARRAGRARTTKYVVKKNRSSSLSSRTMRWGGATLLLFIIWHLLNFSFGKINVSNGNTGDAAGDPYTLMVDSFDVWWLTAIYLVSMAALALHLHHGTFSATQTLGFTNSAKARRNARAAGMVLAIVVAGGFSLVPIGVLAGIID</sequence>
<reference evidence="2 3" key="1">
    <citation type="submission" date="2024-09" db="EMBL/GenBank/DDBJ databases">
        <authorList>
            <person name="Sun Q."/>
            <person name="Mori K."/>
        </authorList>
    </citation>
    <scope>NUCLEOTIDE SEQUENCE [LARGE SCALE GENOMIC DNA]</scope>
    <source>
        <strain evidence="2 3">JCM 9626</strain>
    </source>
</reference>
<feature type="transmembrane region" description="Helical" evidence="1">
    <location>
        <begin position="122"/>
        <end position="139"/>
    </location>
</feature>
<dbReference type="Proteomes" id="UP001589750">
    <property type="component" value="Unassembled WGS sequence"/>
</dbReference>